<dbReference type="InterPro" id="IPR049435">
    <property type="entry name" value="Cas_Cas6_C"/>
</dbReference>
<comment type="caution">
    <text evidence="6">The sequence shown here is derived from an EMBL/GenBank/DDBJ whole genome shotgun (WGS) entry which is preliminary data.</text>
</comment>
<accession>A0ABS6S2F7</accession>
<dbReference type="Pfam" id="PF01881">
    <property type="entry name" value="Cas_Cas6_C"/>
    <property type="match status" value="1"/>
</dbReference>
<evidence type="ECO:0000256" key="2">
    <source>
        <dbReference type="ARBA" id="ARBA00022884"/>
    </source>
</evidence>
<comment type="similarity">
    <text evidence="1 4">Belongs to the CRISPR-associated protein Cas6/Cse3/CasE family.</text>
</comment>
<evidence type="ECO:0000256" key="3">
    <source>
        <dbReference type="ARBA" id="ARBA00023118"/>
    </source>
</evidence>
<sequence length="255" mass="29454">MRIRIVLYNKIADASIPINYNHFLASTIYKILREQSRGSCNLPLDRVRQGARMHFGMFTFSHLNFETYRIEHEKISFDEGRIQWYISSPVTEFLLIIAQRIAECEELLIAGVKFDIEKVEVVKEVDFSDEMSFTALSPITVTHNKNNRPVSRYLRYTEKGFAEAVRENLIKKYIIIYNTLPKDNSLVFTFDQDYLLKKAGKIQKKISFLNMEVIGFVAPFKVKGSPELIRVGYDAGFGEKGNLGFGMVKVIRKES</sequence>
<protein>
    <recommendedName>
        <fullName evidence="4">CRISPR-associated endoribonuclease</fullName>
    </recommendedName>
</protein>
<dbReference type="NCBIfam" id="TIGR01877">
    <property type="entry name" value="cas_cas6"/>
    <property type="match status" value="1"/>
</dbReference>
<dbReference type="Proteomes" id="UP001196980">
    <property type="component" value="Unassembled WGS sequence"/>
</dbReference>
<dbReference type="PIRSF" id="PIRSF005054">
    <property type="entry name" value="PF1131"/>
    <property type="match status" value="1"/>
</dbReference>
<evidence type="ECO:0000256" key="1">
    <source>
        <dbReference type="ARBA" id="ARBA00005937"/>
    </source>
</evidence>
<gene>
    <name evidence="6" type="primary">cas6</name>
    <name evidence="6" type="ORF">HWQ67_15740</name>
</gene>
<name>A0ABS6S2F7_9BACT</name>
<evidence type="ECO:0000259" key="5">
    <source>
        <dbReference type="Pfam" id="PF01881"/>
    </source>
</evidence>
<dbReference type="CDD" id="cd21140">
    <property type="entry name" value="Cas6_I-like"/>
    <property type="match status" value="1"/>
</dbReference>
<dbReference type="RefSeq" id="WP_218253637.1">
    <property type="nucleotide sequence ID" value="NZ_JABXWD010000419.1"/>
</dbReference>
<dbReference type="PANTHER" id="PTHR36984">
    <property type="entry name" value="CRISPR-ASSOCIATED ENDORIBONUCLEASE CAS6 1"/>
    <property type="match status" value="1"/>
</dbReference>
<organism evidence="6 7">
    <name type="scientific">Candidatus Magnetobacterium casense</name>
    <dbReference type="NCBI Taxonomy" id="1455061"/>
    <lineage>
        <taxon>Bacteria</taxon>
        <taxon>Pseudomonadati</taxon>
        <taxon>Nitrospirota</taxon>
        <taxon>Thermodesulfovibrionia</taxon>
        <taxon>Thermodesulfovibrionales</taxon>
        <taxon>Candidatus Magnetobacteriaceae</taxon>
        <taxon>Candidatus Magnetobacterium</taxon>
    </lineage>
</organism>
<evidence type="ECO:0000313" key="7">
    <source>
        <dbReference type="Proteomes" id="UP001196980"/>
    </source>
</evidence>
<proteinExistence type="inferred from homology"/>
<dbReference type="PANTHER" id="PTHR36984:SF1">
    <property type="entry name" value="CRISPR-ASSOCIATED ENDORIBONUCLEASE CAS6 1"/>
    <property type="match status" value="1"/>
</dbReference>
<keyword evidence="2" id="KW-0694">RNA-binding</keyword>
<dbReference type="Pfam" id="PF21350">
    <property type="entry name" value="Cas6_I-A"/>
    <property type="match status" value="1"/>
</dbReference>
<comment type="function">
    <text evidence="4">CRISPR (clustered regularly interspaced short palindromic repeat), is an adaptive immune system that provides protection against mobile genetic elements (viruses, transposable elements and conjugative plasmids). CRISPR clusters contain sequences complementary to antecedent mobile elements and target invading nucleic acids. CRISPR clusters are transcribed and processed into CRISPR RNA (crRNA).</text>
</comment>
<dbReference type="EMBL" id="JABXWD010000419">
    <property type="protein sequence ID" value="MBV6343032.1"/>
    <property type="molecule type" value="Genomic_DNA"/>
</dbReference>
<evidence type="ECO:0000313" key="6">
    <source>
        <dbReference type="EMBL" id="MBV6343032.1"/>
    </source>
</evidence>
<feature type="domain" description="CRISPR associated protein Cas6 C-terminal" evidence="5">
    <location>
        <begin position="124"/>
        <end position="250"/>
    </location>
</feature>
<keyword evidence="7" id="KW-1185">Reference proteome</keyword>
<keyword evidence="3" id="KW-0051">Antiviral defense</keyword>
<evidence type="ECO:0000256" key="4">
    <source>
        <dbReference type="PIRNR" id="PIRNR005054"/>
    </source>
</evidence>
<dbReference type="InterPro" id="IPR010156">
    <property type="entry name" value="CRISPR-assoc_prot_Cas6"/>
</dbReference>
<reference evidence="6 7" key="1">
    <citation type="journal article" date="2020" name="J Geophys Res Biogeosci">
        <title>Magnetotaxis as an Adaptation to Enable Bacterial Shuttling of Microbial Sulfur and Sulfur Cycling Across Aquatic Oxic#Anoxic Interfaces.</title>
        <authorList>
            <person name="Li J."/>
            <person name="Liu P."/>
            <person name="Wang J."/>
            <person name="Roberts A.P."/>
            <person name="Pan Y."/>
        </authorList>
    </citation>
    <scope>NUCLEOTIDE SEQUENCE [LARGE SCALE GENOMIC DNA]</scope>
    <source>
        <strain evidence="6 7">MYR-1_YQ</strain>
    </source>
</reference>